<gene>
    <name evidence="2" type="ORF">GCM10023346_35660</name>
</gene>
<sequence length="76" mass="8337">MHHGVASHEAVCVGRGTGPDHAVDRVHHDESAPDDGQHLRGSLRKQRLGYVQVNNLSLPFAKPEREHAKDAARQAD</sequence>
<protein>
    <submittedName>
        <fullName evidence="2">Uncharacterized protein</fullName>
    </submittedName>
</protein>
<accession>A0ABP9SL90</accession>
<reference evidence="3" key="1">
    <citation type="journal article" date="2019" name="Int. J. Syst. Evol. Microbiol.">
        <title>The Global Catalogue of Microorganisms (GCM) 10K type strain sequencing project: providing services to taxonomists for standard genome sequencing and annotation.</title>
        <authorList>
            <consortium name="The Broad Institute Genomics Platform"/>
            <consortium name="The Broad Institute Genome Sequencing Center for Infectious Disease"/>
            <person name="Wu L."/>
            <person name="Ma J."/>
        </authorList>
    </citation>
    <scope>NUCLEOTIDE SEQUENCE [LARGE SCALE GENOMIC DNA]</scope>
    <source>
        <strain evidence="3">JCM 18514</strain>
    </source>
</reference>
<feature type="compositionally biased region" description="Basic and acidic residues" evidence="1">
    <location>
        <begin position="21"/>
        <end position="38"/>
    </location>
</feature>
<evidence type="ECO:0000313" key="2">
    <source>
        <dbReference type="EMBL" id="GAA5198464.1"/>
    </source>
</evidence>
<evidence type="ECO:0000256" key="1">
    <source>
        <dbReference type="SAM" id="MobiDB-lite"/>
    </source>
</evidence>
<dbReference type="EMBL" id="BAABKK010000026">
    <property type="protein sequence ID" value="GAA5198464.1"/>
    <property type="molecule type" value="Genomic_DNA"/>
</dbReference>
<comment type="caution">
    <text evidence="2">The sequence shown here is derived from an EMBL/GenBank/DDBJ whole genome shotgun (WGS) entry which is preliminary data.</text>
</comment>
<keyword evidence="3" id="KW-1185">Reference proteome</keyword>
<dbReference type="Proteomes" id="UP001500200">
    <property type="component" value="Unassembled WGS sequence"/>
</dbReference>
<evidence type="ECO:0000313" key="3">
    <source>
        <dbReference type="Proteomes" id="UP001500200"/>
    </source>
</evidence>
<organism evidence="2 3">
    <name type="scientific">Arthrobacter gyeryongensis</name>
    <dbReference type="NCBI Taxonomy" id="1650592"/>
    <lineage>
        <taxon>Bacteria</taxon>
        <taxon>Bacillati</taxon>
        <taxon>Actinomycetota</taxon>
        <taxon>Actinomycetes</taxon>
        <taxon>Micrococcales</taxon>
        <taxon>Micrococcaceae</taxon>
        <taxon>Arthrobacter</taxon>
    </lineage>
</organism>
<name>A0ABP9SL90_9MICC</name>
<proteinExistence type="predicted"/>
<feature type="region of interest" description="Disordered" evidence="1">
    <location>
        <begin position="1"/>
        <end position="39"/>
    </location>
</feature>